<sequence>MTDIYSRIDEALLMCGLQPAQVVAIKAGAPIYGDNGQVDSLGLVRLISAVSTGFQDMGVDMFDMMADLDVEAIEAFADRDSIHAFLMRFLKDRQPEAV</sequence>
<keyword evidence="2" id="KW-1185">Reference proteome</keyword>
<evidence type="ECO:0000313" key="2">
    <source>
        <dbReference type="Proteomes" id="UP001241605"/>
    </source>
</evidence>
<evidence type="ECO:0008006" key="3">
    <source>
        <dbReference type="Google" id="ProtNLM"/>
    </source>
</evidence>
<evidence type="ECO:0000313" key="1">
    <source>
        <dbReference type="EMBL" id="WGW04521.1"/>
    </source>
</evidence>
<dbReference type="RefSeq" id="WP_282301156.1">
    <property type="nucleotide sequence ID" value="NZ_CP124616.1"/>
</dbReference>
<proteinExistence type="predicted"/>
<name>A0ABY8QKJ6_9RHOB</name>
<accession>A0ABY8QKJ6</accession>
<reference evidence="1 2" key="1">
    <citation type="submission" date="2023-05" db="EMBL/GenBank/DDBJ databases">
        <title>YMD87, complete Genome.</title>
        <authorList>
            <person name="Zhang J."/>
            <person name="Xu X."/>
        </authorList>
    </citation>
    <scope>NUCLEOTIDE SEQUENCE [LARGE SCALE GENOMIC DNA]</scope>
    <source>
        <strain evidence="1 2">YMD87</strain>
    </source>
</reference>
<gene>
    <name evidence="1" type="ORF">QF118_02930</name>
</gene>
<dbReference type="EMBL" id="CP124616">
    <property type="protein sequence ID" value="WGW04521.1"/>
    <property type="molecule type" value="Genomic_DNA"/>
</dbReference>
<dbReference type="Proteomes" id="UP001241605">
    <property type="component" value="Chromosome"/>
</dbReference>
<organism evidence="1 2">
    <name type="scientific">Tropicibacter oceani</name>
    <dbReference type="NCBI Taxonomy" id="3058420"/>
    <lineage>
        <taxon>Bacteria</taxon>
        <taxon>Pseudomonadati</taxon>
        <taxon>Pseudomonadota</taxon>
        <taxon>Alphaproteobacteria</taxon>
        <taxon>Rhodobacterales</taxon>
        <taxon>Roseobacteraceae</taxon>
        <taxon>Tropicibacter</taxon>
    </lineage>
</organism>
<protein>
    <recommendedName>
        <fullName evidence="3">Carrier domain-containing protein</fullName>
    </recommendedName>
</protein>